<feature type="region of interest" description="Disordered" evidence="1">
    <location>
        <begin position="958"/>
        <end position="979"/>
    </location>
</feature>
<proteinExistence type="predicted"/>
<evidence type="ECO:0000259" key="2">
    <source>
        <dbReference type="PROSITE" id="PS50011"/>
    </source>
</evidence>
<feature type="domain" description="Protein kinase" evidence="2">
    <location>
        <begin position="348"/>
        <end position="743"/>
    </location>
</feature>
<dbReference type="InterPro" id="IPR011009">
    <property type="entry name" value="Kinase-like_dom_sf"/>
</dbReference>
<dbReference type="Proteomes" id="UP000054560">
    <property type="component" value="Unassembled WGS sequence"/>
</dbReference>
<dbReference type="SUPFAM" id="SSF56112">
    <property type="entry name" value="Protein kinase-like (PK-like)"/>
    <property type="match status" value="2"/>
</dbReference>
<organism evidence="3 4">
    <name type="scientific">Sphaeroforma arctica JP610</name>
    <dbReference type="NCBI Taxonomy" id="667725"/>
    <lineage>
        <taxon>Eukaryota</taxon>
        <taxon>Ichthyosporea</taxon>
        <taxon>Ichthyophonida</taxon>
        <taxon>Sphaeroforma</taxon>
    </lineage>
</organism>
<dbReference type="SMART" id="SM00220">
    <property type="entry name" value="S_TKc"/>
    <property type="match status" value="1"/>
</dbReference>
<dbReference type="Pfam" id="PF00069">
    <property type="entry name" value="Pkinase"/>
    <property type="match status" value="1"/>
</dbReference>
<dbReference type="GO" id="GO:0005737">
    <property type="term" value="C:cytoplasm"/>
    <property type="evidence" value="ECO:0007669"/>
    <property type="project" value="TreeGrafter"/>
</dbReference>
<feature type="compositionally biased region" description="Polar residues" evidence="1">
    <location>
        <begin position="558"/>
        <end position="580"/>
    </location>
</feature>
<dbReference type="InterPro" id="IPR000719">
    <property type="entry name" value="Prot_kinase_dom"/>
</dbReference>
<dbReference type="Gene3D" id="3.30.200.20">
    <property type="entry name" value="Phosphorylase Kinase, domain 1"/>
    <property type="match status" value="1"/>
</dbReference>
<feature type="region of interest" description="Disordered" evidence="1">
    <location>
        <begin position="753"/>
        <end position="822"/>
    </location>
</feature>
<evidence type="ECO:0000313" key="3">
    <source>
        <dbReference type="EMBL" id="KNC80729.1"/>
    </source>
</evidence>
<keyword evidence="3" id="KW-0418">Kinase</keyword>
<dbReference type="PROSITE" id="PS50011">
    <property type="entry name" value="PROTEIN_KINASE_DOM"/>
    <property type="match status" value="1"/>
</dbReference>
<feature type="compositionally biased region" description="Low complexity" evidence="1">
    <location>
        <begin position="581"/>
        <end position="598"/>
    </location>
</feature>
<dbReference type="EMBL" id="KQ242115">
    <property type="protein sequence ID" value="KNC80729.1"/>
    <property type="molecule type" value="Genomic_DNA"/>
</dbReference>
<keyword evidence="4" id="KW-1185">Reference proteome</keyword>
<dbReference type="eggNOG" id="ENOG502SD6P">
    <property type="taxonomic scope" value="Eukaryota"/>
</dbReference>
<feature type="region of interest" description="Disordered" evidence="1">
    <location>
        <begin position="905"/>
        <end position="937"/>
    </location>
</feature>
<name>A0A0L0FVR4_9EUKA</name>
<feature type="region of interest" description="Disordered" evidence="1">
    <location>
        <begin position="1236"/>
        <end position="1260"/>
    </location>
</feature>
<evidence type="ECO:0000256" key="1">
    <source>
        <dbReference type="SAM" id="MobiDB-lite"/>
    </source>
</evidence>
<dbReference type="PANTHER" id="PTHR44167">
    <property type="entry name" value="OVARIAN-SPECIFIC SERINE/THREONINE-PROTEIN KINASE LOK-RELATED"/>
    <property type="match status" value="1"/>
</dbReference>
<feature type="compositionally biased region" description="Polar residues" evidence="1">
    <location>
        <begin position="913"/>
        <end position="922"/>
    </location>
</feature>
<feature type="region of interest" description="Disordered" evidence="1">
    <location>
        <begin position="550"/>
        <end position="608"/>
    </location>
</feature>
<dbReference type="GO" id="GO:0004674">
    <property type="term" value="F:protein serine/threonine kinase activity"/>
    <property type="evidence" value="ECO:0007669"/>
    <property type="project" value="UniProtKB-KW"/>
</dbReference>
<dbReference type="OrthoDB" id="4062651at2759"/>
<dbReference type="Gene3D" id="1.10.510.10">
    <property type="entry name" value="Transferase(Phosphotransferase) domain 1"/>
    <property type="match status" value="2"/>
</dbReference>
<dbReference type="GO" id="GO:0005634">
    <property type="term" value="C:nucleus"/>
    <property type="evidence" value="ECO:0007669"/>
    <property type="project" value="TreeGrafter"/>
</dbReference>
<keyword evidence="3" id="KW-0723">Serine/threonine-protein kinase</keyword>
<accession>A0A0L0FVR4</accession>
<dbReference type="GO" id="GO:0005524">
    <property type="term" value="F:ATP binding"/>
    <property type="evidence" value="ECO:0007669"/>
    <property type="project" value="InterPro"/>
</dbReference>
<dbReference type="PANTHER" id="PTHR44167:SF24">
    <property type="entry name" value="SERINE_THREONINE-PROTEIN KINASE CHK2"/>
    <property type="match status" value="1"/>
</dbReference>
<feature type="compositionally biased region" description="Acidic residues" evidence="1">
    <location>
        <begin position="923"/>
        <end position="937"/>
    </location>
</feature>
<dbReference type="RefSeq" id="XP_014154631.1">
    <property type="nucleotide sequence ID" value="XM_014299156.1"/>
</dbReference>
<sequence length="1309" mass="144771">MRIHDRSDPNDSLYVSDSDYCESCDSPIPDPLAHALRIAKAENAISLDTPSNKSPDNYDNGAKSLETMSNDHALRPRSRARSIAHQPHTDSANRDISKISREGNITVGTDTKIAAHESVDDTDDNATDWSVFWVPTTKDILAIRDHAGAGMVSEPYLRTLRQVAKSSRKFAEQFRPYIGCVFDETTGMPISGKHTLDTGELDGRGCDGYVYFTTDSKPVKKVKENGNVLVVVRGLLGDEKVTLTVCRLTGNRMYPDIMEMDGVRGSWGVNVLASTYACPEDIEVLQALLVEDNKCFPLKPVLYPAECRARLIESMATATEGLSPVRAFLKIHGLASHVNVLGQDEMERTQGDMVGDGTFGAVYRLNDSPNHVLKMFKTECNAEDRLNEIMCLGALQGVESVPKLFAVVEAQFDGDKDTDIEEGLHFIGYVCTRYDYTLLDYHKENPNAADVYSLITGLVISLRDIHRQRICHLDLCDRNVMVTRPPAHKPGTTSKLEVSIIDFAGACLLPESMLFLPNPLIAKCTYRPPEIFKARNIKAGEKTGILPFTQAHPVSAPRNRSMQANGSSPANDSSKKNLSAPQTRRQSQSPTRSRSQSQNKEPVAAVDNVAESKKCGVSGSSKTWVGYVEITDESSSESEESTDEKKSNKQRLVDGRKLDVWGLGVIFTEILTRGIKAWGGTFDATRLNQIVSSEKAIKRYIEESVEGSTWRELLGSCLAVKPSRRWLCDEILDYMKENRDNLMEELKGLPVKSGARTKKSRQLDKYQDTSMLNPKPRKLAKQEPVGRSTRRRGNDPNNHPEKSSKPTMRTIKSPGSATGGRIYPLPVPLTCLEPEHYMIIRKLSKPRYTDNRIQISEEHIIGSNGPVGVDRNLNGGDGGPWKPARGRAREHKQTVNYERLHDPVPRAGRLEQPAQSEAYNDMTSEEDEEMVDAGGDEDERRRSFQLLKHIAQWKAAKAEKRARSTQLGSDAEGGGSATLQENKASHNTYKITSTIGTRANEKPAPLADNGVPVSLPPPAAPLVLPSNWQCARSSKNPHTNTNQLLENTNFPVRDVLGQNRLDMHNHAPMNDHYSQARKQPVVDPDMPPMRQVKGRTIGQNHSDSDSQNINQNRRDAAIHSTPLLGQQAYLNPTRQTVVVDYKSTKTEPTKKIMHGYSSTQTEPTETVLGVYKSVNGYRKSPAQPVTQTSSSVAALTQNSQACVYSGTIVRPPAHKPTSVPQQPYSHVSKVTHKGELMQRPPTSQPSTGHPPPQPHVMSAPSIHTYGIIPTQFNRSATQIRNSVNTHIQRYQQQGLPRTGHPHGPAEGTG</sequence>
<protein>
    <submittedName>
        <fullName evidence="3">Serine/threonine protein kinase</fullName>
    </submittedName>
</protein>
<dbReference type="GeneID" id="25907417"/>
<feature type="compositionally biased region" description="Basic and acidic residues" evidence="1">
    <location>
        <begin position="792"/>
        <end position="804"/>
    </location>
</feature>
<evidence type="ECO:0000313" key="4">
    <source>
        <dbReference type="Proteomes" id="UP000054560"/>
    </source>
</evidence>
<dbReference type="GO" id="GO:0044773">
    <property type="term" value="P:mitotic DNA damage checkpoint signaling"/>
    <property type="evidence" value="ECO:0007669"/>
    <property type="project" value="TreeGrafter"/>
</dbReference>
<gene>
    <name evidence="3" type="ORF">SARC_06913</name>
</gene>
<reference evidence="3 4" key="1">
    <citation type="submission" date="2011-02" db="EMBL/GenBank/DDBJ databases">
        <title>The Genome Sequence of Sphaeroforma arctica JP610.</title>
        <authorList>
            <consortium name="The Broad Institute Genome Sequencing Platform"/>
            <person name="Russ C."/>
            <person name="Cuomo C."/>
            <person name="Young S.K."/>
            <person name="Zeng Q."/>
            <person name="Gargeya S."/>
            <person name="Alvarado L."/>
            <person name="Berlin A."/>
            <person name="Chapman S.B."/>
            <person name="Chen Z."/>
            <person name="Freedman E."/>
            <person name="Gellesch M."/>
            <person name="Goldberg J."/>
            <person name="Griggs A."/>
            <person name="Gujja S."/>
            <person name="Heilman E."/>
            <person name="Heiman D."/>
            <person name="Howarth C."/>
            <person name="Mehta T."/>
            <person name="Neiman D."/>
            <person name="Pearson M."/>
            <person name="Roberts A."/>
            <person name="Saif S."/>
            <person name="Shea T."/>
            <person name="Shenoy N."/>
            <person name="Sisk P."/>
            <person name="Stolte C."/>
            <person name="Sykes S."/>
            <person name="White J."/>
            <person name="Yandava C."/>
            <person name="Burger G."/>
            <person name="Gray M.W."/>
            <person name="Holland P.W.H."/>
            <person name="King N."/>
            <person name="Lang F.B.F."/>
            <person name="Roger A.J."/>
            <person name="Ruiz-Trillo I."/>
            <person name="Haas B."/>
            <person name="Nusbaum C."/>
            <person name="Birren B."/>
        </authorList>
    </citation>
    <scope>NUCLEOTIDE SEQUENCE [LARGE SCALE GENOMIC DNA]</scope>
    <source>
        <strain evidence="3 4">JP610</strain>
    </source>
</reference>
<keyword evidence="3" id="KW-0808">Transferase</keyword>